<accession>A0ABT0CKW2</accession>
<sequence>MRPTLLALALAGVLFPFTPASHADASYGEGYYGHYQQNCITKRIRTADAYGRPVTKRVRICG</sequence>
<feature type="chain" id="PRO_5046269909" evidence="1">
    <location>
        <begin position="23"/>
        <end position="62"/>
    </location>
</feature>
<gene>
    <name evidence="2" type="ORF">MKI86_08880</name>
</gene>
<evidence type="ECO:0000313" key="3">
    <source>
        <dbReference type="Proteomes" id="UP001201844"/>
    </source>
</evidence>
<feature type="signal peptide" evidence="1">
    <location>
        <begin position="1"/>
        <end position="22"/>
    </location>
</feature>
<evidence type="ECO:0000313" key="2">
    <source>
        <dbReference type="EMBL" id="MCJ8149250.1"/>
    </source>
</evidence>
<dbReference type="EMBL" id="JAKVIN010000003">
    <property type="protein sequence ID" value="MCJ8149250.1"/>
    <property type="molecule type" value="Genomic_DNA"/>
</dbReference>
<keyword evidence="3" id="KW-1185">Reference proteome</keyword>
<reference evidence="2 3" key="1">
    <citation type="submission" date="2022-02" db="EMBL/GenBank/DDBJ databases">
        <title>Shinella B3.7 sp. nov., isolated from Sediment (Zhairuo Island).</title>
        <authorList>
            <person name="Chen G."/>
        </authorList>
    </citation>
    <scope>NUCLEOTIDE SEQUENCE [LARGE SCALE GENOMIC DNA]</scope>
    <source>
        <strain evidence="2 3">B3.7</strain>
    </source>
</reference>
<name>A0ABT0CKW2_9HYPH</name>
<proteinExistence type="predicted"/>
<dbReference type="RefSeq" id="WP_241600074.1">
    <property type="nucleotide sequence ID" value="NZ_JAKVIN010000003.1"/>
</dbReference>
<keyword evidence="1" id="KW-0732">Signal</keyword>
<comment type="caution">
    <text evidence="2">The sequence shown here is derived from an EMBL/GenBank/DDBJ whole genome shotgun (WGS) entry which is preliminary data.</text>
</comment>
<evidence type="ECO:0000256" key="1">
    <source>
        <dbReference type="SAM" id="SignalP"/>
    </source>
</evidence>
<organism evidence="2 3">
    <name type="scientific">Shinella sedimenti</name>
    <dbReference type="NCBI Taxonomy" id="2919913"/>
    <lineage>
        <taxon>Bacteria</taxon>
        <taxon>Pseudomonadati</taxon>
        <taxon>Pseudomonadota</taxon>
        <taxon>Alphaproteobacteria</taxon>
        <taxon>Hyphomicrobiales</taxon>
        <taxon>Rhizobiaceae</taxon>
        <taxon>Shinella</taxon>
    </lineage>
</organism>
<protein>
    <submittedName>
        <fullName evidence="2">Uncharacterized protein</fullName>
    </submittedName>
</protein>
<dbReference type="Proteomes" id="UP001201844">
    <property type="component" value="Unassembled WGS sequence"/>
</dbReference>